<keyword evidence="5" id="KW-0804">Transcription</keyword>
<evidence type="ECO:0000256" key="1">
    <source>
        <dbReference type="ARBA" id="ARBA00004123"/>
    </source>
</evidence>
<evidence type="ECO:0000256" key="5">
    <source>
        <dbReference type="ARBA" id="ARBA00023163"/>
    </source>
</evidence>
<dbReference type="OrthoDB" id="2143914at2759"/>
<evidence type="ECO:0000256" key="6">
    <source>
        <dbReference type="ARBA" id="ARBA00023242"/>
    </source>
</evidence>
<evidence type="ECO:0000259" key="9">
    <source>
        <dbReference type="PROSITE" id="PS51294"/>
    </source>
</evidence>
<evidence type="ECO:0000313" key="11">
    <source>
        <dbReference type="Proteomes" id="UP000652761"/>
    </source>
</evidence>
<dbReference type="GO" id="GO:0003677">
    <property type="term" value="F:DNA binding"/>
    <property type="evidence" value="ECO:0007669"/>
    <property type="project" value="UniProtKB-KW"/>
</dbReference>
<dbReference type="InterPro" id="IPR017930">
    <property type="entry name" value="Myb_dom"/>
</dbReference>
<sequence length="421" mass="45365">GRKEESARGRWRRGVDMGRSPCCDEEGLKKGPWTPEEDKKLVDYIQKNGHSSWRALPRHAGLNRCGKSCRLRWTNYLRPDIKRGKFTDDEERLIINFHAVLGNKWSAIATRLPGRTDNEIKNYWNTHLRKKLLQMGIDPVTHRPRPDLRLLANLPSLLQAAASLGNLPAAAAASNPWDVNALGRLQADAAQLARMQLLQGLVQAITAANSPPSVDMASLLGAAAMLGGYQPAGELLQQQGRPFQGLLDGSSSASGLGQVAPAPGSPGLHGSVSLQMPINGAQQLLAQCSLPGGERGLQLPEGEISSPKVSVSENTNSFSVNLQMPGSGNNTAASLSMMASMGAPLPSENISLDQFWEMIKHGKDGVVSPADSSTLSFETWGTLNDAENDLPCWQDIDQPSTFTELGNHMVDGNLLGTQFGR</sequence>
<evidence type="ECO:0008006" key="12">
    <source>
        <dbReference type="Google" id="ProtNLM"/>
    </source>
</evidence>
<keyword evidence="3" id="KW-0805">Transcription regulation</keyword>
<proteinExistence type="predicted"/>
<protein>
    <recommendedName>
        <fullName evidence="12">Transcription factor MYB39</fullName>
    </recommendedName>
</protein>
<dbReference type="GO" id="GO:0005634">
    <property type="term" value="C:nucleus"/>
    <property type="evidence" value="ECO:0007669"/>
    <property type="project" value="UniProtKB-SubCell"/>
</dbReference>
<dbReference type="InterPro" id="IPR009057">
    <property type="entry name" value="Homeodomain-like_sf"/>
</dbReference>
<dbReference type="PROSITE" id="PS50090">
    <property type="entry name" value="MYB_LIKE"/>
    <property type="match status" value="2"/>
</dbReference>
<keyword evidence="11" id="KW-1185">Reference proteome</keyword>
<evidence type="ECO:0000256" key="7">
    <source>
        <dbReference type="SAM" id="MobiDB-lite"/>
    </source>
</evidence>
<feature type="domain" description="HTH myb-type" evidence="9">
    <location>
        <begin position="25"/>
        <end position="77"/>
    </location>
</feature>
<organism evidence="10 11">
    <name type="scientific">Colocasia esculenta</name>
    <name type="common">Wild taro</name>
    <name type="synonym">Arum esculentum</name>
    <dbReference type="NCBI Taxonomy" id="4460"/>
    <lineage>
        <taxon>Eukaryota</taxon>
        <taxon>Viridiplantae</taxon>
        <taxon>Streptophyta</taxon>
        <taxon>Embryophyta</taxon>
        <taxon>Tracheophyta</taxon>
        <taxon>Spermatophyta</taxon>
        <taxon>Magnoliopsida</taxon>
        <taxon>Liliopsida</taxon>
        <taxon>Araceae</taxon>
        <taxon>Aroideae</taxon>
        <taxon>Colocasieae</taxon>
        <taxon>Colocasia</taxon>
    </lineage>
</organism>
<accession>A0A843VL44</accession>
<evidence type="ECO:0000256" key="2">
    <source>
        <dbReference type="ARBA" id="ARBA00022737"/>
    </source>
</evidence>
<dbReference type="Pfam" id="PF00249">
    <property type="entry name" value="Myb_DNA-binding"/>
    <property type="match status" value="2"/>
</dbReference>
<dbReference type="Proteomes" id="UP000652761">
    <property type="component" value="Unassembled WGS sequence"/>
</dbReference>
<dbReference type="EMBL" id="NMUH01001945">
    <property type="protein sequence ID" value="MQL96675.1"/>
    <property type="molecule type" value="Genomic_DNA"/>
</dbReference>
<keyword evidence="6" id="KW-0539">Nucleus</keyword>
<evidence type="ECO:0000313" key="10">
    <source>
        <dbReference type="EMBL" id="MQL96675.1"/>
    </source>
</evidence>
<dbReference type="AlphaFoldDB" id="A0A843VL44"/>
<reference evidence="10" key="1">
    <citation type="submission" date="2017-07" db="EMBL/GenBank/DDBJ databases">
        <title>Taro Niue Genome Assembly and Annotation.</title>
        <authorList>
            <person name="Atibalentja N."/>
            <person name="Keating K."/>
            <person name="Fields C.J."/>
        </authorList>
    </citation>
    <scope>NUCLEOTIDE SEQUENCE</scope>
    <source>
        <strain evidence="10">Niue_2</strain>
        <tissue evidence="10">Leaf</tissue>
    </source>
</reference>
<dbReference type="PROSITE" id="PS51294">
    <property type="entry name" value="HTH_MYB"/>
    <property type="match status" value="2"/>
</dbReference>
<dbReference type="FunFam" id="1.10.10.60:FF:000349">
    <property type="entry name" value="Transcription factor MYB39"/>
    <property type="match status" value="1"/>
</dbReference>
<keyword evidence="2" id="KW-0677">Repeat</keyword>
<evidence type="ECO:0000259" key="8">
    <source>
        <dbReference type="PROSITE" id="PS50090"/>
    </source>
</evidence>
<dbReference type="PANTHER" id="PTHR47994:SF5">
    <property type="entry name" value="F14D16.11-RELATED"/>
    <property type="match status" value="1"/>
</dbReference>
<feature type="region of interest" description="Disordered" evidence="7">
    <location>
        <begin position="248"/>
        <end position="267"/>
    </location>
</feature>
<keyword evidence="4" id="KW-0238">DNA-binding</keyword>
<dbReference type="SMART" id="SM00717">
    <property type="entry name" value="SANT"/>
    <property type="match status" value="2"/>
</dbReference>
<dbReference type="InterPro" id="IPR001005">
    <property type="entry name" value="SANT/Myb"/>
</dbReference>
<name>A0A843VL44_COLES</name>
<dbReference type="InterPro" id="IPR015495">
    <property type="entry name" value="Myb_TF_plants"/>
</dbReference>
<feature type="domain" description="HTH myb-type" evidence="9">
    <location>
        <begin position="78"/>
        <end position="132"/>
    </location>
</feature>
<dbReference type="CDD" id="cd00167">
    <property type="entry name" value="SANT"/>
    <property type="match status" value="2"/>
</dbReference>
<feature type="domain" description="Myb-like" evidence="8">
    <location>
        <begin position="78"/>
        <end position="128"/>
    </location>
</feature>
<evidence type="ECO:0000256" key="3">
    <source>
        <dbReference type="ARBA" id="ARBA00023015"/>
    </source>
</evidence>
<dbReference type="SUPFAM" id="SSF46689">
    <property type="entry name" value="Homeodomain-like"/>
    <property type="match status" value="1"/>
</dbReference>
<dbReference type="PANTHER" id="PTHR47994">
    <property type="entry name" value="F14D16.11-RELATED"/>
    <property type="match status" value="1"/>
</dbReference>
<comment type="subcellular location">
    <subcellularLocation>
        <location evidence="1">Nucleus</location>
    </subcellularLocation>
</comment>
<comment type="caution">
    <text evidence="10">The sequence shown here is derived from an EMBL/GenBank/DDBJ whole genome shotgun (WGS) entry which is preliminary data.</text>
</comment>
<feature type="compositionally biased region" description="Low complexity" evidence="7">
    <location>
        <begin position="248"/>
        <end position="257"/>
    </location>
</feature>
<feature type="domain" description="Myb-like" evidence="8">
    <location>
        <begin position="25"/>
        <end position="77"/>
    </location>
</feature>
<dbReference type="Gene3D" id="1.10.10.60">
    <property type="entry name" value="Homeodomain-like"/>
    <property type="match status" value="2"/>
</dbReference>
<evidence type="ECO:0000256" key="4">
    <source>
        <dbReference type="ARBA" id="ARBA00023125"/>
    </source>
</evidence>
<gene>
    <name evidence="10" type="ORF">Taro_029359</name>
</gene>
<dbReference type="FunFam" id="1.10.10.60:FF:000001">
    <property type="entry name" value="MYB-related transcription factor"/>
    <property type="match status" value="1"/>
</dbReference>
<feature type="non-terminal residue" evidence="10">
    <location>
        <position position="1"/>
    </location>
</feature>